<dbReference type="AlphaFoldDB" id="A0A830G9C8"/>
<dbReference type="SUPFAM" id="SSF54427">
    <property type="entry name" value="NTF2-like"/>
    <property type="match status" value="1"/>
</dbReference>
<gene>
    <name evidence="2" type="ORF">GCM10009021_08820</name>
</gene>
<dbReference type="InterPro" id="IPR032710">
    <property type="entry name" value="NTF2-like_dom_sf"/>
</dbReference>
<evidence type="ECO:0000313" key="3">
    <source>
        <dbReference type="Proteomes" id="UP000608850"/>
    </source>
</evidence>
<organism evidence="2 3">
    <name type="scientific">Halarchaeum nitratireducens</name>
    <dbReference type="NCBI Taxonomy" id="489913"/>
    <lineage>
        <taxon>Archaea</taxon>
        <taxon>Methanobacteriati</taxon>
        <taxon>Methanobacteriota</taxon>
        <taxon>Stenosarchaea group</taxon>
        <taxon>Halobacteria</taxon>
        <taxon>Halobacteriales</taxon>
        <taxon>Halobacteriaceae</taxon>
    </lineage>
</organism>
<dbReference type="EMBL" id="BMOQ01000002">
    <property type="protein sequence ID" value="GGN11071.1"/>
    <property type="molecule type" value="Genomic_DNA"/>
</dbReference>
<dbReference type="Pfam" id="PF13577">
    <property type="entry name" value="SnoaL_4"/>
    <property type="match status" value="1"/>
</dbReference>
<dbReference type="OrthoDB" id="350084at2157"/>
<reference evidence="2 3" key="1">
    <citation type="journal article" date="2019" name="Int. J. Syst. Evol. Microbiol.">
        <title>The Global Catalogue of Microorganisms (GCM) 10K type strain sequencing project: providing services to taxonomists for standard genome sequencing and annotation.</title>
        <authorList>
            <consortium name="The Broad Institute Genomics Platform"/>
            <consortium name="The Broad Institute Genome Sequencing Center for Infectious Disease"/>
            <person name="Wu L."/>
            <person name="Ma J."/>
        </authorList>
    </citation>
    <scope>NUCLEOTIDE SEQUENCE [LARGE SCALE GENOMIC DNA]</scope>
    <source>
        <strain evidence="2 3">JCM 16331</strain>
    </source>
</reference>
<feature type="domain" description="SnoaL-like" evidence="1">
    <location>
        <begin position="15"/>
        <end position="132"/>
    </location>
</feature>
<dbReference type="InterPro" id="IPR037401">
    <property type="entry name" value="SnoaL-like"/>
</dbReference>
<sequence length="143" mass="16063">MPAAVPVADVNHDDDVAAIERLKHRYAYRIDDGDYDAWVALFTDDGRFCGDDGTAFEGHEELRTFATEVFDDAYVETAHTLTNGVVDVEGDTATGRWYLALYQETADGETAVQQATYEDAFERVDDTWRIADVDLTYGVRLPR</sequence>
<protein>
    <submittedName>
        <fullName evidence="2">Bile-acid 7-alpha-dehydratase</fullName>
    </submittedName>
</protein>
<evidence type="ECO:0000313" key="2">
    <source>
        <dbReference type="EMBL" id="GGN11071.1"/>
    </source>
</evidence>
<evidence type="ECO:0000259" key="1">
    <source>
        <dbReference type="Pfam" id="PF13577"/>
    </source>
</evidence>
<comment type="caution">
    <text evidence="2">The sequence shown here is derived from an EMBL/GenBank/DDBJ whole genome shotgun (WGS) entry which is preliminary data.</text>
</comment>
<dbReference type="Gene3D" id="3.10.450.50">
    <property type="match status" value="1"/>
</dbReference>
<accession>A0A830G9C8</accession>
<proteinExistence type="predicted"/>
<name>A0A830G9C8_9EURY</name>
<keyword evidence="3" id="KW-1185">Reference proteome</keyword>
<dbReference type="Proteomes" id="UP000608850">
    <property type="component" value="Unassembled WGS sequence"/>
</dbReference>